<organism evidence="1 2">
    <name type="scientific">Persea americana</name>
    <name type="common">Avocado</name>
    <dbReference type="NCBI Taxonomy" id="3435"/>
    <lineage>
        <taxon>Eukaryota</taxon>
        <taxon>Viridiplantae</taxon>
        <taxon>Streptophyta</taxon>
        <taxon>Embryophyta</taxon>
        <taxon>Tracheophyta</taxon>
        <taxon>Spermatophyta</taxon>
        <taxon>Magnoliopsida</taxon>
        <taxon>Magnoliidae</taxon>
        <taxon>Laurales</taxon>
        <taxon>Lauraceae</taxon>
        <taxon>Persea</taxon>
    </lineage>
</organism>
<protein>
    <submittedName>
        <fullName evidence="1">Uncharacterized protein</fullName>
    </submittedName>
</protein>
<gene>
    <name evidence="1" type="ORF">MRB53_015073</name>
</gene>
<accession>A0ACC2KD38</accession>
<evidence type="ECO:0000313" key="2">
    <source>
        <dbReference type="Proteomes" id="UP001234297"/>
    </source>
</evidence>
<dbReference type="Proteomes" id="UP001234297">
    <property type="component" value="Chromosome 4"/>
</dbReference>
<comment type="caution">
    <text evidence="1">The sequence shown here is derived from an EMBL/GenBank/DDBJ whole genome shotgun (WGS) entry which is preliminary data.</text>
</comment>
<proteinExistence type="predicted"/>
<name>A0ACC2KD38_PERAE</name>
<sequence>MMMTFSYNSPGSWKREGEDCSWDLVKGEREFTDGICWWAHMCSHVGGPRVRMSEVEFLKLDCNNDQDREASLDTTVEKKISFIMAYWLSKPKKMIDHIRHLIWSVRRVLREV</sequence>
<reference evidence="1 2" key="1">
    <citation type="journal article" date="2022" name="Hortic Res">
        <title>A haplotype resolved chromosomal level avocado genome allows analysis of novel avocado genes.</title>
        <authorList>
            <person name="Nath O."/>
            <person name="Fletcher S.J."/>
            <person name="Hayward A."/>
            <person name="Shaw L.M."/>
            <person name="Masouleh A.K."/>
            <person name="Furtado A."/>
            <person name="Henry R.J."/>
            <person name="Mitter N."/>
        </authorList>
    </citation>
    <scope>NUCLEOTIDE SEQUENCE [LARGE SCALE GENOMIC DNA]</scope>
    <source>
        <strain evidence="2">cv. Hass</strain>
    </source>
</reference>
<dbReference type="EMBL" id="CM056812">
    <property type="protein sequence ID" value="KAJ8618887.1"/>
    <property type="molecule type" value="Genomic_DNA"/>
</dbReference>
<evidence type="ECO:0000313" key="1">
    <source>
        <dbReference type="EMBL" id="KAJ8618887.1"/>
    </source>
</evidence>
<keyword evidence="2" id="KW-1185">Reference proteome</keyword>